<dbReference type="KEGG" id="bxy:BXY_30130"/>
<protein>
    <recommendedName>
        <fullName evidence="1">Outer membrane protein beta-barrel domain-containing protein</fullName>
    </recommendedName>
</protein>
<dbReference type="Proteomes" id="UP000008795">
    <property type="component" value="Chromosome"/>
</dbReference>
<proteinExistence type="predicted"/>
<dbReference type="HOGENOM" id="CLU_082049_1_3_10"/>
<evidence type="ECO:0000259" key="1">
    <source>
        <dbReference type="Pfam" id="PF13568"/>
    </source>
</evidence>
<dbReference type="EMBL" id="FP929033">
    <property type="protein sequence ID" value="CBK68033.1"/>
    <property type="molecule type" value="Genomic_DNA"/>
</dbReference>
<evidence type="ECO:0000313" key="2">
    <source>
        <dbReference type="EMBL" id="CBK68033.1"/>
    </source>
</evidence>
<dbReference type="InterPro" id="IPR000758">
    <property type="entry name" value="Enterovir_OMP"/>
</dbReference>
<evidence type="ECO:0000313" key="3">
    <source>
        <dbReference type="Proteomes" id="UP000008795"/>
    </source>
</evidence>
<dbReference type="eggNOG" id="COG3637">
    <property type="taxonomic scope" value="Bacteria"/>
</dbReference>
<accession>D6D0T1</accession>
<dbReference type="Pfam" id="PF13568">
    <property type="entry name" value="OMP_b-brl_2"/>
    <property type="match status" value="1"/>
</dbReference>
<reference evidence="2 3" key="2">
    <citation type="submission" date="2010-03" db="EMBL/GenBank/DDBJ databases">
        <authorList>
            <person name="Pajon A."/>
        </authorList>
    </citation>
    <scope>NUCLEOTIDE SEQUENCE [LARGE SCALE GENOMIC DNA]</scope>
    <source>
        <strain evidence="2 3">XB1A</strain>
    </source>
</reference>
<sequence>MNDMKKGLIFVLFALVSIVSYSQISWNAKVGMNMSNLTGDVDTDMKIGFNVGVGAEYAFTEMWSVQPSLMFTSKGYKADGVKCNPMYLELPILAAARFAIADNQNIVVKAGPYFAFGVAGKYKYDGVDEKDDVFGDDGWKRFDAGLGVGVAYEINKFFIDLSGEFGLTKIADGDGAPKNMNFSIGVGYKF</sequence>
<dbReference type="PROSITE" id="PS00695">
    <property type="entry name" value="ENT_VIR_OMP_2"/>
    <property type="match status" value="1"/>
</dbReference>
<gene>
    <name evidence="2" type="ORF">BXY_30130</name>
</gene>
<name>D6D0T1_9BACE</name>
<dbReference type="PATRIC" id="fig|657309.4.peg.1815"/>
<dbReference type="InterPro" id="IPR025665">
    <property type="entry name" value="Beta-barrel_OMP_2"/>
</dbReference>
<organism evidence="2 3">
    <name type="scientific">Bacteroides xylanisolvens XB1A</name>
    <dbReference type="NCBI Taxonomy" id="657309"/>
    <lineage>
        <taxon>Bacteria</taxon>
        <taxon>Pseudomonadati</taxon>
        <taxon>Bacteroidota</taxon>
        <taxon>Bacteroidia</taxon>
        <taxon>Bacteroidales</taxon>
        <taxon>Bacteroidaceae</taxon>
        <taxon>Bacteroides</taxon>
    </lineage>
</organism>
<dbReference type="GO" id="GO:0044384">
    <property type="term" value="C:host outer membrane"/>
    <property type="evidence" value="ECO:0007669"/>
    <property type="project" value="InterPro"/>
</dbReference>
<dbReference type="AlphaFoldDB" id="D6D0T1"/>
<reference evidence="2 3" key="1">
    <citation type="submission" date="2010-03" db="EMBL/GenBank/DDBJ databases">
        <title>The genome sequence of Bacteriodes xylanisolvens XB1A.</title>
        <authorList>
            <consortium name="metaHIT consortium -- http://www.metahit.eu/"/>
            <person name="Pajon A."/>
            <person name="Turner K."/>
            <person name="Parkhill J."/>
            <person name="Bernalier A."/>
        </authorList>
    </citation>
    <scope>NUCLEOTIDE SEQUENCE [LARGE SCALE GENOMIC DNA]</scope>
    <source>
        <strain evidence="2 3">XB1A</strain>
    </source>
</reference>
<dbReference type="SUPFAM" id="SSF56925">
    <property type="entry name" value="OMPA-like"/>
    <property type="match status" value="2"/>
</dbReference>
<dbReference type="InterPro" id="IPR011250">
    <property type="entry name" value="OMP/PagP_B-barrel"/>
</dbReference>
<feature type="domain" description="Outer membrane protein beta-barrel" evidence="1">
    <location>
        <begin position="23"/>
        <end position="171"/>
    </location>
</feature>